<dbReference type="Proteomes" id="UP000789860">
    <property type="component" value="Unassembled WGS sequence"/>
</dbReference>
<sequence>RVEVKWVVTLVQARFVVGPLVGLSHVPFSIRSWPDWPELSPCRLQKTPMMSLSKGPRALRYLSEARRCCSFKDCDYSMLQRSDQSVNRSSAFSNMSLIRQRKGSLIPVNHDEALLIQV</sequence>
<reference evidence="1" key="1">
    <citation type="submission" date="2021-06" db="EMBL/GenBank/DDBJ databases">
        <authorList>
            <person name="Kallberg Y."/>
            <person name="Tangrot J."/>
            <person name="Rosling A."/>
        </authorList>
    </citation>
    <scope>NUCLEOTIDE SEQUENCE</scope>
    <source>
        <strain evidence="1">AU212A</strain>
    </source>
</reference>
<evidence type="ECO:0000313" key="2">
    <source>
        <dbReference type="Proteomes" id="UP000789860"/>
    </source>
</evidence>
<comment type="caution">
    <text evidence="1">The sequence shown here is derived from an EMBL/GenBank/DDBJ whole genome shotgun (WGS) entry which is preliminary data.</text>
</comment>
<keyword evidence="2" id="KW-1185">Reference proteome</keyword>
<feature type="non-terminal residue" evidence="1">
    <location>
        <position position="1"/>
    </location>
</feature>
<evidence type="ECO:0000313" key="1">
    <source>
        <dbReference type="EMBL" id="CAG8656325.1"/>
    </source>
</evidence>
<gene>
    <name evidence="1" type="ORF">SCALOS_LOCUS8859</name>
</gene>
<protein>
    <submittedName>
        <fullName evidence="1">8332_t:CDS:1</fullName>
    </submittedName>
</protein>
<name>A0ACA9NHN6_9GLOM</name>
<proteinExistence type="predicted"/>
<accession>A0ACA9NHN6</accession>
<organism evidence="1 2">
    <name type="scientific">Scutellospora calospora</name>
    <dbReference type="NCBI Taxonomy" id="85575"/>
    <lineage>
        <taxon>Eukaryota</taxon>
        <taxon>Fungi</taxon>
        <taxon>Fungi incertae sedis</taxon>
        <taxon>Mucoromycota</taxon>
        <taxon>Glomeromycotina</taxon>
        <taxon>Glomeromycetes</taxon>
        <taxon>Diversisporales</taxon>
        <taxon>Gigasporaceae</taxon>
        <taxon>Scutellospora</taxon>
    </lineage>
</organism>
<dbReference type="EMBL" id="CAJVPM010025082">
    <property type="protein sequence ID" value="CAG8656325.1"/>
    <property type="molecule type" value="Genomic_DNA"/>
</dbReference>